<dbReference type="InterPro" id="IPR008757">
    <property type="entry name" value="Peptidase_M6-like_domain"/>
</dbReference>
<sequence precursor="true">MTRTTLASAALLAAVVAAVAADPLPVAPPPRPGVDLTGYRTVADAVKADPKLFAASASAAPTAAGYLGLLVVGKDGQAVVDAVEPDSPAEAAGLKVGDVVAAIDGTRYTSPTAVQDALRSRLAGESVKLAVDRGSKTVQVAATLKATTRPLAAAGRAVLGIQLGASKGAGVKLTDVTAGGPAAAAGLKAGDVIVKIDGKDVDGDTAFRDLMADRRPGDRINVLAERDGKRVEAQPTLIAEGVIQPGPGGRGGWDDRIPSAWKKGTYRLAIVGVEYPDVKHNPTITDADWEASLFSLGTYTDRNATGEKVHGSMHDYYKEISYGKLHLEGKFLGWMQMSKKRSEYTSGVGAGIEQREKLALLTESLTKLTDKKKDALDGFDGMFFIYAGGRVPNVARSTIYWPHRANVTFGGKRWPYFIVDEGGSKMRNISVFCHEFGHMLGLPDLYARPELPGSEGVGVWCAMSNQVDTGKPQHFSAWCREQLGWVKPTLIDPRVKQKLVLGPIEDDPTQCVKVAVRADGSEYFLLENRQKKGFDESLPASGLLVWRVVNGRPILEESHGVEGASGPRVYLGSVPYPSQSNTAFTPYTVPSSRSQLGGGLPVHVTNIRRLPDGRITFHIGYEYQ</sequence>
<feature type="chain" id="PRO_5022014404" evidence="1">
    <location>
        <begin position="21"/>
        <end position="624"/>
    </location>
</feature>
<evidence type="ECO:0000259" key="2">
    <source>
        <dbReference type="PROSITE" id="PS50106"/>
    </source>
</evidence>
<dbReference type="PANTHER" id="PTHR41775:SF1">
    <property type="entry name" value="PEPTIDASE M6-LIKE DOMAIN-CONTAINING PROTEIN"/>
    <property type="match status" value="1"/>
</dbReference>
<dbReference type="RefSeq" id="WP_145242174.1">
    <property type="nucleotide sequence ID" value="NZ_CP036273.1"/>
</dbReference>
<dbReference type="Proteomes" id="UP000319576">
    <property type="component" value="Chromosome"/>
</dbReference>
<organism evidence="3 4">
    <name type="scientific">Urbifossiella limnaea</name>
    <dbReference type="NCBI Taxonomy" id="2528023"/>
    <lineage>
        <taxon>Bacteria</taxon>
        <taxon>Pseudomonadati</taxon>
        <taxon>Planctomycetota</taxon>
        <taxon>Planctomycetia</taxon>
        <taxon>Gemmatales</taxon>
        <taxon>Gemmataceae</taxon>
        <taxon>Urbifossiella</taxon>
    </lineage>
</organism>
<dbReference type="Pfam" id="PF13180">
    <property type="entry name" value="PDZ_2"/>
    <property type="match status" value="2"/>
</dbReference>
<dbReference type="SMART" id="SM00228">
    <property type="entry name" value="PDZ"/>
    <property type="match status" value="2"/>
</dbReference>
<dbReference type="EMBL" id="CP036273">
    <property type="protein sequence ID" value="QDU22440.1"/>
    <property type="molecule type" value="Genomic_DNA"/>
</dbReference>
<protein>
    <submittedName>
        <fullName evidence="3">Periplasmic serine endoprotease DegP</fullName>
        <ecNumber evidence="3">3.4.21.107</ecNumber>
    </submittedName>
</protein>
<dbReference type="Pfam" id="PF05547">
    <property type="entry name" value="Peptidase_M6"/>
    <property type="match status" value="1"/>
</dbReference>
<feature type="signal peptide" evidence="1">
    <location>
        <begin position="1"/>
        <end position="20"/>
    </location>
</feature>
<dbReference type="GO" id="GO:0006508">
    <property type="term" value="P:proteolysis"/>
    <property type="evidence" value="ECO:0007669"/>
    <property type="project" value="UniProtKB-KW"/>
</dbReference>
<dbReference type="InterPro" id="IPR001478">
    <property type="entry name" value="PDZ"/>
</dbReference>
<feature type="domain" description="PDZ" evidence="2">
    <location>
        <begin position="141"/>
        <end position="228"/>
    </location>
</feature>
<dbReference type="AlphaFoldDB" id="A0A517XY42"/>
<feature type="domain" description="PDZ" evidence="2">
    <location>
        <begin position="56"/>
        <end position="135"/>
    </location>
</feature>
<keyword evidence="1" id="KW-0732">Signal</keyword>
<proteinExistence type="predicted"/>
<dbReference type="Gene3D" id="2.30.42.10">
    <property type="match status" value="2"/>
</dbReference>
<dbReference type="KEGG" id="uli:ETAA1_44200"/>
<dbReference type="EC" id="3.4.21.107" evidence="3"/>
<dbReference type="PANTHER" id="PTHR41775">
    <property type="entry name" value="SECRETED PROTEIN-RELATED"/>
    <property type="match status" value="1"/>
</dbReference>
<evidence type="ECO:0000313" key="4">
    <source>
        <dbReference type="Proteomes" id="UP000319576"/>
    </source>
</evidence>
<dbReference type="NCBIfam" id="TIGR03296">
    <property type="entry name" value="M6dom_TIGR03296"/>
    <property type="match status" value="1"/>
</dbReference>
<reference evidence="3 4" key="1">
    <citation type="submission" date="2019-02" db="EMBL/GenBank/DDBJ databases">
        <title>Deep-cultivation of Planctomycetes and their phenomic and genomic characterization uncovers novel biology.</title>
        <authorList>
            <person name="Wiegand S."/>
            <person name="Jogler M."/>
            <person name="Boedeker C."/>
            <person name="Pinto D."/>
            <person name="Vollmers J."/>
            <person name="Rivas-Marin E."/>
            <person name="Kohn T."/>
            <person name="Peeters S.H."/>
            <person name="Heuer A."/>
            <person name="Rast P."/>
            <person name="Oberbeckmann S."/>
            <person name="Bunk B."/>
            <person name="Jeske O."/>
            <person name="Meyerdierks A."/>
            <person name="Storesund J.E."/>
            <person name="Kallscheuer N."/>
            <person name="Luecker S."/>
            <person name="Lage O.M."/>
            <person name="Pohl T."/>
            <person name="Merkel B.J."/>
            <person name="Hornburger P."/>
            <person name="Mueller R.-W."/>
            <person name="Bruemmer F."/>
            <person name="Labrenz M."/>
            <person name="Spormann A.M."/>
            <person name="Op den Camp H."/>
            <person name="Overmann J."/>
            <person name="Amann R."/>
            <person name="Jetten M.S.M."/>
            <person name="Mascher T."/>
            <person name="Medema M.H."/>
            <person name="Devos D.P."/>
            <person name="Kaster A.-K."/>
            <person name="Ovreas L."/>
            <person name="Rohde M."/>
            <person name="Galperin M.Y."/>
            <person name="Jogler C."/>
        </authorList>
    </citation>
    <scope>NUCLEOTIDE SEQUENCE [LARGE SCALE GENOMIC DNA]</scope>
    <source>
        <strain evidence="3 4">ETA_A1</strain>
    </source>
</reference>
<keyword evidence="3" id="KW-0378">Hydrolase</keyword>
<dbReference type="SUPFAM" id="SSF50156">
    <property type="entry name" value="PDZ domain-like"/>
    <property type="match status" value="2"/>
</dbReference>
<evidence type="ECO:0000256" key="1">
    <source>
        <dbReference type="SAM" id="SignalP"/>
    </source>
</evidence>
<keyword evidence="4" id="KW-1185">Reference proteome</keyword>
<dbReference type="OrthoDB" id="278121at2"/>
<gene>
    <name evidence="3" type="primary">degP_4</name>
    <name evidence="3" type="ORF">ETAA1_44200</name>
</gene>
<dbReference type="GO" id="GO:0008233">
    <property type="term" value="F:peptidase activity"/>
    <property type="evidence" value="ECO:0007669"/>
    <property type="project" value="UniProtKB-KW"/>
</dbReference>
<dbReference type="SUPFAM" id="SSF55486">
    <property type="entry name" value="Metalloproteases ('zincins'), catalytic domain"/>
    <property type="match status" value="1"/>
</dbReference>
<evidence type="ECO:0000313" key="3">
    <source>
        <dbReference type="EMBL" id="QDU22440.1"/>
    </source>
</evidence>
<dbReference type="InterPro" id="IPR036034">
    <property type="entry name" value="PDZ_sf"/>
</dbReference>
<name>A0A517XY42_9BACT</name>
<dbReference type="PROSITE" id="PS50106">
    <property type="entry name" value="PDZ"/>
    <property type="match status" value="2"/>
</dbReference>
<accession>A0A517XY42</accession>
<keyword evidence="3" id="KW-0645">Protease</keyword>